<dbReference type="PANTHER" id="PTHR36836">
    <property type="entry name" value="COLANIC ACID BIOSYNTHESIS PROTEIN WCAK"/>
    <property type="match status" value="1"/>
</dbReference>
<dbReference type="GO" id="GO:0016740">
    <property type="term" value="F:transferase activity"/>
    <property type="evidence" value="ECO:0007669"/>
    <property type="project" value="UniProtKB-KW"/>
</dbReference>
<protein>
    <submittedName>
        <fullName evidence="2">Polysaccharide pyruvyl transferase WcaK-like protein</fullName>
    </submittedName>
</protein>
<organism evidence="2 3">
    <name type="scientific">Pseudoxanthomonas taiwanensis J19</name>
    <dbReference type="NCBI Taxonomy" id="935569"/>
    <lineage>
        <taxon>Bacteria</taxon>
        <taxon>Pseudomonadati</taxon>
        <taxon>Pseudomonadota</taxon>
        <taxon>Gammaproteobacteria</taxon>
        <taxon>Lysobacterales</taxon>
        <taxon>Lysobacteraceae</taxon>
        <taxon>Pseudoxanthomonas</taxon>
    </lineage>
</organism>
<name>A0A562DI31_9GAMM</name>
<dbReference type="AlphaFoldDB" id="A0A562DI31"/>
<dbReference type="EMBL" id="VLJS01000069">
    <property type="protein sequence ID" value="TWH09308.1"/>
    <property type="molecule type" value="Genomic_DNA"/>
</dbReference>
<evidence type="ECO:0000313" key="2">
    <source>
        <dbReference type="EMBL" id="TWH09308.1"/>
    </source>
</evidence>
<gene>
    <name evidence="2" type="ORF">L613_000400000290</name>
</gene>
<feature type="domain" description="Polysaccharide pyruvyl transferase" evidence="1">
    <location>
        <begin position="13"/>
        <end position="330"/>
    </location>
</feature>
<dbReference type="PANTHER" id="PTHR36836:SF1">
    <property type="entry name" value="COLANIC ACID BIOSYNTHESIS PROTEIN WCAK"/>
    <property type="match status" value="1"/>
</dbReference>
<evidence type="ECO:0000313" key="3">
    <source>
        <dbReference type="Proteomes" id="UP000321583"/>
    </source>
</evidence>
<comment type="caution">
    <text evidence="2">The sequence shown here is derived from an EMBL/GenBank/DDBJ whole genome shotgun (WGS) entry which is preliminary data.</text>
</comment>
<sequence length="395" mass="44070">MKTFLLSARYSDNLGDGVIGDCLEWMIRRIRPGNEIIHMDVAARREFSPRDATKVSPAKRVFYSLPMPLRPLAVLLAWPLQRSRLLSAWEETLSSLHRPGQVCAIVAGGQLISDVALNFPLKINFASRQLSSIKCPVAIFAVGASSKISPLGRRLFQRAFDQIDLRWVGARDRDSLKNLQAFELKPEPRLTIDPAVWAKDAYQIRRKVDQGNVVGIGIAHPDELSAHVSDGASSARDDFVEFVRALVGHISPYCKTVLFNNGSAEDELFTKYIASKLYSNGFEIEVAARPETPRALVETISQFDVVVAHRLHSNIIGFSLGIPTIGMRWDKKVESFFMESGRSDYCLPFLDAAAAGDLIRRAISRTDAEADQERLQKLKSFAMTELELLIQAVEK</sequence>
<keyword evidence="3" id="KW-1185">Reference proteome</keyword>
<dbReference type="InterPro" id="IPR007345">
    <property type="entry name" value="Polysacch_pyruvyl_Trfase"/>
</dbReference>
<keyword evidence="2" id="KW-0808">Transferase</keyword>
<reference evidence="2 3" key="1">
    <citation type="submission" date="2019-07" db="EMBL/GenBank/DDBJ databases">
        <title>Genome sequencing of lignin-degrading bacterial isolates.</title>
        <authorList>
            <person name="Gladden J."/>
        </authorList>
    </citation>
    <scope>NUCLEOTIDE SEQUENCE [LARGE SCALE GENOMIC DNA]</scope>
    <source>
        <strain evidence="2 3">J19</strain>
    </source>
</reference>
<evidence type="ECO:0000259" key="1">
    <source>
        <dbReference type="Pfam" id="PF04230"/>
    </source>
</evidence>
<dbReference type="RefSeq" id="WP_147208710.1">
    <property type="nucleotide sequence ID" value="NZ_VLJS01000069.1"/>
</dbReference>
<dbReference type="OrthoDB" id="1814359at2"/>
<dbReference type="Proteomes" id="UP000321583">
    <property type="component" value="Unassembled WGS sequence"/>
</dbReference>
<accession>A0A562DI31</accession>
<proteinExistence type="predicted"/>
<dbReference type="Pfam" id="PF04230">
    <property type="entry name" value="PS_pyruv_trans"/>
    <property type="match status" value="1"/>
</dbReference>